<dbReference type="OrthoDB" id="4503507at2759"/>
<dbReference type="AlphaFoldDB" id="A0A5N7D109"/>
<name>A0A5N7D109_9EURO</name>
<accession>A0A5N7D109</accession>
<dbReference type="Proteomes" id="UP000325579">
    <property type="component" value="Unassembled WGS sequence"/>
</dbReference>
<protein>
    <submittedName>
        <fullName evidence="2">Uncharacterized protein</fullName>
    </submittedName>
</protein>
<feature type="compositionally biased region" description="Polar residues" evidence="1">
    <location>
        <begin position="14"/>
        <end position="27"/>
    </location>
</feature>
<evidence type="ECO:0000313" key="2">
    <source>
        <dbReference type="EMBL" id="KAE8399777.1"/>
    </source>
</evidence>
<feature type="compositionally biased region" description="Basic and acidic residues" evidence="1">
    <location>
        <begin position="1"/>
        <end position="12"/>
    </location>
</feature>
<dbReference type="GeneID" id="43667852"/>
<proteinExistence type="predicted"/>
<dbReference type="EMBL" id="ML736827">
    <property type="protein sequence ID" value="KAE8399777.1"/>
    <property type="molecule type" value="Genomic_DNA"/>
</dbReference>
<sequence>MDIKSLLNKEDNCSDSNLPSTNQQPQLETRRDTLQGRNQCDFPPYHTNLASQNVTSIPLSVPSNANRLRAPRARYTTETSRQSTIVCNLCMVHSRSRTSRATFRPADDAAIIYLSESIRRSPRIAMQLALRRGQMATDKRRDILYAYQPERSCLSCRYVELNLMKARWQYQGASWKASRRGEGLKVSIVIPPPLRVQLGDTFYFPLALRALKDTIELSARLKIGDIDSTLDFRKTMVSRETFFLLNPPVLNLRGVWSIMIRIQSQTESSFMNFDIYV</sequence>
<evidence type="ECO:0000256" key="1">
    <source>
        <dbReference type="SAM" id="MobiDB-lite"/>
    </source>
</evidence>
<organism evidence="2 3">
    <name type="scientific">Aspergillus pseudonomiae</name>
    <dbReference type="NCBI Taxonomy" id="1506151"/>
    <lineage>
        <taxon>Eukaryota</taxon>
        <taxon>Fungi</taxon>
        <taxon>Dikarya</taxon>
        <taxon>Ascomycota</taxon>
        <taxon>Pezizomycotina</taxon>
        <taxon>Eurotiomycetes</taxon>
        <taxon>Eurotiomycetidae</taxon>
        <taxon>Eurotiales</taxon>
        <taxon>Aspergillaceae</taxon>
        <taxon>Aspergillus</taxon>
        <taxon>Aspergillus subgen. Circumdati</taxon>
    </lineage>
</organism>
<evidence type="ECO:0000313" key="3">
    <source>
        <dbReference type="Proteomes" id="UP000325579"/>
    </source>
</evidence>
<dbReference type="RefSeq" id="XP_031937096.1">
    <property type="nucleotide sequence ID" value="XM_032083161.1"/>
</dbReference>
<feature type="region of interest" description="Disordered" evidence="1">
    <location>
        <begin position="1"/>
        <end position="30"/>
    </location>
</feature>
<reference evidence="2 3" key="1">
    <citation type="submission" date="2019-04" db="EMBL/GenBank/DDBJ databases">
        <authorList>
            <consortium name="DOE Joint Genome Institute"/>
            <person name="Mondo S."/>
            <person name="Kjaerbolling I."/>
            <person name="Vesth T."/>
            <person name="Frisvad J.C."/>
            <person name="Nybo J.L."/>
            <person name="Theobald S."/>
            <person name="Kildgaard S."/>
            <person name="Isbrandt T."/>
            <person name="Kuo A."/>
            <person name="Sato A."/>
            <person name="Lyhne E.K."/>
            <person name="Kogle M.E."/>
            <person name="Wiebenga A."/>
            <person name="Kun R.S."/>
            <person name="Lubbers R.J."/>
            <person name="Makela M.R."/>
            <person name="Barry K."/>
            <person name="Chovatia M."/>
            <person name="Clum A."/>
            <person name="Daum C."/>
            <person name="Haridas S."/>
            <person name="He G."/>
            <person name="LaButti K."/>
            <person name="Lipzen A."/>
            <person name="Riley R."/>
            <person name="Salamov A."/>
            <person name="Simmons B.A."/>
            <person name="Magnuson J.K."/>
            <person name="Henrissat B."/>
            <person name="Mortensen U.H."/>
            <person name="Larsen T.O."/>
            <person name="Devries R.P."/>
            <person name="Grigoriev I.V."/>
            <person name="Machida M."/>
            <person name="Baker S.E."/>
            <person name="Andersen M.R."/>
            <person name="Cantor M.N."/>
            <person name="Hua S.X."/>
        </authorList>
    </citation>
    <scope>NUCLEOTIDE SEQUENCE [LARGE SCALE GENOMIC DNA]</scope>
    <source>
        <strain evidence="2 3">CBS 119388</strain>
    </source>
</reference>
<gene>
    <name evidence="2" type="ORF">BDV37DRAFT_259673</name>
</gene>
<keyword evidence="3" id="KW-1185">Reference proteome</keyword>